<keyword evidence="4" id="KW-1185">Reference proteome</keyword>
<dbReference type="SUPFAM" id="SSF52540">
    <property type="entry name" value="P-loop containing nucleoside triphosphate hydrolases"/>
    <property type="match status" value="1"/>
</dbReference>
<feature type="coiled-coil region" evidence="1">
    <location>
        <begin position="620"/>
        <end position="647"/>
    </location>
</feature>
<dbReference type="STRING" id="447422.SAMN05660903_01066"/>
<evidence type="ECO:0000313" key="4">
    <source>
        <dbReference type="Proteomes" id="UP000232673"/>
    </source>
</evidence>
<sequence>MEIKFVWIQDYRNIKNIGFNFNNSNGDQFEYDGQNLRISQNLDTTPKGFFRENISSITAIVGKNGAGKTNLSEFLYYNLVHVRNGALARFPTGKGILILEKKIFIQETLKLVNEKKLQEEGYEVERYEFNPLDKKGNRDWFKMEANRYIYYNPLLDMRFKDWVSGNDNIQDISTTYLLTSDIYNSSKHYNNSQPYRVQKRTERLLAYSRNEKLRESDLILNYSEIAEFLPNHSDIISFSVDTIRNNQLLNLEYYGREEASRDKNKQNSNEIYHFLDDLEKNISYQLEEYHKKENEYTSLYTVPLEVKKELFKKIFYITFFRAYWKIHASTLTAKLLDDFFTKGNSEFGDDNLDTKLKAIVINLDQILVDSGFTVKSNVIVHDQTDDEKWEDTFAAIFNKFELSLNKKQKQFKRIISNSKSLLKDNLHFHYQFENNYSSGEQKLLNFYARLFYAKNEIKFREKNNYNTQSKRIVLFIDEGEVGMHPEWQRLFFSKAIEFISRLFDEYIIQIIFTTHSPFILSELPNSNVIFLNKNKFGNTELVQHKTQHTFGGNIYSLFADSFFMDNGTIGAFSKKKIEWVLTLLESEQDLSHEESKTIEFIISRIGEPIIKMELEELFKRKEGTAEIDELKNKIKNLEKELRNKTNDQTE</sequence>
<feature type="domain" description="ATPase AAA-type core" evidence="2">
    <location>
        <begin position="334"/>
        <end position="521"/>
    </location>
</feature>
<proteinExistence type="predicted"/>
<dbReference type="InterPro" id="IPR003959">
    <property type="entry name" value="ATPase_AAA_core"/>
</dbReference>
<evidence type="ECO:0000259" key="2">
    <source>
        <dbReference type="Pfam" id="PF13304"/>
    </source>
</evidence>
<dbReference type="AlphaFoldDB" id="A0A2N0TS96"/>
<dbReference type="PANTHER" id="PTHR43581:SF4">
    <property type="entry name" value="ATP_GTP PHOSPHATASE"/>
    <property type="match status" value="1"/>
</dbReference>
<keyword evidence="1" id="KW-0175">Coiled coil</keyword>
<name>A0A2N0TS96_9FLAO</name>
<dbReference type="Gene3D" id="3.40.50.300">
    <property type="entry name" value="P-loop containing nucleotide triphosphate hydrolases"/>
    <property type="match status" value="1"/>
</dbReference>
<dbReference type="InterPro" id="IPR051396">
    <property type="entry name" value="Bact_Antivir_Def_Nuclease"/>
</dbReference>
<gene>
    <name evidence="3" type="ORF">APR41_05205</name>
</gene>
<evidence type="ECO:0000256" key="1">
    <source>
        <dbReference type="SAM" id="Coils"/>
    </source>
</evidence>
<reference evidence="3 4" key="1">
    <citation type="submission" date="2015-10" db="EMBL/GenBank/DDBJ databases">
        <title>Draft genome sequence of Salegentibacter salinarum KCTC 12975.</title>
        <authorList>
            <person name="Lin W."/>
            <person name="Zheng Q."/>
        </authorList>
    </citation>
    <scope>NUCLEOTIDE SEQUENCE [LARGE SCALE GENOMIC DNA]</scope>
    <source>
        <strain evidence="3 4">KCTC 12975</strain>
    </source>
</reference>
<dbReference type="RefSeq" id="WP_079712196.1">
    <property type="nucleotide sequence ID" value="NZ_FUZC01000003.1"/>
</dbReference>
<dbReference type="Pfam" id="PF13304">
    <property type="entry name" value="AAA_21"/>
    <property type="match status" value="1"/>
</dbReference>
<evidence type="ECO:0000313" key="3">
    <source>
        <dbReference type="EMBL" id="PKD17609.1"/>
    </source>
</evidence>
<dbReference type="InterPro" id="IPR027417">
    <property type="entry name" value="P-loop_NTPase"/>
</dbReference>
<dbReference type="OrthoDB" id="997844at2"/>
<dbReference type="PANTHER" id="PTHR43581">
    <property type="entry name" value="ATP/GTP PHOSPHATASE"/>
    <property type="match status" value="1"/>
</dbReference>
<comment type="caution">
    <text evidence="3">The sequence shown here is derived from an EMBL/GenBank/DDBJ whole genome shotgun (WGS) entry which is preliminary data.</text>
</comment>
<dbReference type="Proteomes" id="UP000232673">
    <property type="component" value="Unassembled WGS sequence"/>
</dbReference>
<dbReference type="EMBL" id="LKTS01000034">
    <property type="protein sequence ID" value="PKD17609.1"/>
    <property type="molecule type" value="Genomic_DNA"/>
</dbReference>
<organism evidence="3 4">
    <name type="scientific">Salegentibacter salinarum</name>
    <dbReference type="NCBI Taxonomy" id="447422"/>
    <lineage>
        <taxon>Bacteria</taxon>
        <taxon>Pseudomonadati</taxon>
        <taxon>Bacteroidota</taxon>
        <taxon>Flavobacteriia</taxon>
        <taxon>Flavobacteriales</taxon>
        <taxon>Flavobacteriaceae</taxon>
        <taxon>Salegentibacter</taxon>
    </lineage>
</organism>
<protein>
    <recommendedName>
        <fullName evidence="2">ATPase AAA-type core domain-containing protein</fullName>
    </recommendedName>
</protein>
<accession>A0A2N0TS96</accession>